<proteinExistence type="inferred from homology"/>
<accession>A0AAN6PKC4</accession>
<feature type="compositionally biased region" description="Basic and acidic residues" evidence="2">
    <location>
        <begin position="271"/>
        <end position="280"/>
    </location>
</feature>
<evidence type="ECO:0000256" key="2">
    <source>
        <dbReference type="SAM" id="MobiDB-lite"/>
    </source>
</evidence>
<dbReference type="AlphaFoldDB" id="A0AAN6PKC4"/>
<evidence type="ECO:0000313" key="4">
    <source>
        <dbReference type="Proteomes" id="UP001303115"/>
    </source>
</evidence>
<dbReference type="Proteomes" id="UP001303115">
    <property type="component" value="Unassembled WGS sequence"/>
</dbReference>
<dbReference type="GO" id="GO:0000398">
    <property type="term" value="P:mRNA splicing, via spliceosome"/>
    <property type="evidence" value="ECO:0007669"/>
    <property type="project" value="InterPro"/>
</dbReference>
<reference evidence="4" key="1">
    <citation type="journal article" date="2023" name="Mol. Phylogenet. Evol.">
        <title>Genome-scale phylogeny and comparative genomics of the fungal order Sordariales.</title>
        <authorList>
            <person name="Hensen N."/>
            <person name="Bonometti L."/>
            <person name="Westerberg I."/>
            <person name="Brannstrom I.O."/>
            <person name="Guillou S."/>
            <person name="Cros-Aarteil S."/>
            <person name="Calhoun S."/>
            <person name="Haridas S."/>
            <person name="Kuo A."/>
            <person name="Mondo S."/>
            <person name="Pangilinan J."/>
            <person name="Riley R."/>
            <person name="LaButti K."/>
            <person name="Andreopoulos B."/>
            <person name="Lipzen A."/>
            <person name="Chen C."/>
            <person name="Yan M."/>
            <person name="Daum C."/>
            <person name="Ng V."/>
            <person name="Clum A."/>
            <person name="Steindorff A."/>
            <person name="Ohm R.A."/>
            <person name="Martin F."/>
            <person name="Silar P."/>
            <person name="Natvig D.O."/>
            <person name="Lalanne C."/>
            <person name="Gautier V."/>
            <person name="Ament-Velasquez S.L."/>
            <person name="Kruys A."/>
            <person name="Hutchinson M.I."/>
            <person name="Powell A.J."/>
            <person name="Barry K."/>
            <person name="Miller A.N."/>
            <person name="Grigoriev I.V."/>
            <person name="Debuchy R."/>
            <person name="Gladieux P."/>
            <person name="Hiltunen Thoren M."/>
            <person name="Johannesson H."/>
        </authorList>
    </citation>
    <scope>NUCLEOTIDE SEQUENCE [LARGE SCALE GENOMIC DNA]</scope>
    <source>
        <strain evidence="4">CBS 284.82</strain>
    </source>
</reference>
<dbReference type="PANTHER" id="PTHR12111">
    <property type="entry name" value="SPLICING FACTOR YJU2"/>
    <property type="match status" value="1"/>
</dbReference>
<organism evidence="3 4">
    <name type="scientific">Parachaetomium inaequale</name>
    <dbReference type="NCBI Taxonomy" id="2588326"/>
    <lineage>
        <taxon>Eukaryota</taxon>
        <taxon>Fungi</taxon>
        <taxon>Dikarya</taxon>
        <taxon>Ascomycota</taxon>
        <taxon>Pezizomycotina</taxon>
        <taxon>Sordariomycetes</taxon>
        <taxon>Sordariomycetidae</taxon>
        <taxon>Sordariales</taxon>
        <taxon>Chaetomiaceae</taxon>
        <taxon>Parachaetomium</taxon>
    </lineage>
</organism>
<gene>
    <name evidence="3" type="ORF">C8A01DRAFT_14013</name>
</gene>
<dbReference type="PANTHER" id="PTHR12111:SF2">
    <property type="entry name" value="SPLICING FACTOR YJU2B-RELATED"/>
    <property type="match status" value="1"/>
</dbReference>
<evidence type="ECO:0000256" key="1">
    <source>
        <dbReference type="ARBA" id="ARBA00005595"/>
    </source>
</evidence>
<comment type="similarity">
    <text evidence="1">Belongs to the CWC16 family.</text>
</comment>
<protein>
    <submittedName>
        <fullName evidence="3">CWC16 protein</fullName>
    </submittedName>
</protein>
<dbReference type="InterPro" id="IPR007590">
    <property type="entry name" value="Saf4/Yju2"/>
</dbReference>
<name>A0AAN6PKC4_9PEZI</name>
<sequence length="373" mass="40797">MQGFNMGRYIPPSAAGTTTSGNALHGKRHALGSRAAKLASHGILIVRFEMPFAIWCATCPQPTPIGQGVRFNAEKRRAGSYYTTPIWSFKLKHSVCGGEIEMRTDPKQGEFVVVSGARRREYAQDEDESLVKSGVGVGFVITTERERAEQRESAFGKLEKTIADREQVAGATQRIGELRDAAERRWDDPYAQNRRLREAFRAGRHARETEAAKAEELRERMGLGIELLPETEEDARRAGLVDFGGVDGEGDDGVGRALARPLFGDVVLAQKEKGDGEKSKRGSRKLKSEMAATRMRESLVSEIVSNTRAAKDPFLDFGSSRESTPKGPVRLPGLKRKRPAEAAPDSPQPAAKQDSPKEVAGTAALVNYNSDSD</sequence>
<comment type="caution">
    <text evidence="3">The sequence shown here is derived from an EMBL/GenBank/DDBJ whole genome shotgun (WGS) entry which is preliminary data.</text>
</comment>
<feature type="region of interest" description="Disordered" evidence="2">
    <location>
        <begin position="271"/>
        <end position="292"/>
    </location>
</feature>
<dbReference type="Pfam" id="PF04502">
    <property type="entry name" value="Saf4_Yju2"/>
    <property type="match status" value="1"/>
</dbReference>
<dbReference type="GO" id="GO:0005684">
    <property type="term" value="C:U2-type spliceosomal complex"/>
    <property type="evidence" value="ECO:0007669"/>
    <property type="project" value="TreeGrafter"/>
</dbReference>
<feature type="region of interest" description="Disordered" evidence="2">
    <location>
        <begin position="310"/>
        <end position="359"/>
    </location>
</feature>
<dbReference type="GO" id="GO:0071014">
    <property type="term" value="C:post-mRNA release spliceosomal complex"/>
    <property type="evidence" value="ECO:0007669"/>
    <property type="project" value="TreeGrafter"/>
</dbReference>
<dbReference type="EMBL" id="MU854342">
    <property type="protein sequence ID" value="KAK4042377.1"/>
    <property type="molecule type" value="Genomic_DNA"/>
</dbReference>
<evidence type="ECO:0000313" key="3">
    <source>
        <dbReference type="EMBL" id="KAK4042377.1"/>
    </source>
</evidence>
<keyword evidence="4" id="KW-1185">Reference proteome</keyword>